<dbReference type="GO" id="GO:0005886">
    <property type="term" value="C:plasma membrane"/>
    <property type="evidence" value="ECO:0007669"/>
    <property type="project" value="TreeGrafter"/>
</dbReference>
<reference evidence="14 15" key="1">
    <citation type="submission" date="2021-01" db="EMBL/GenBank/DDBJ databases">
        <title>Whole genome shotgun sequence of Catellatospora coxensis NBRC 107359.</title>
        <authorList>
            <person name="Komaki H."/>
            <person name="Tamura T."/>
        </authorList>
    </citation>
    <scope>NUCLEOTIDE SEQUENCE [LARGE SCALE GENOMIC DNA]</scope>
    <source>
        <strain evidence="14 15">NBRC 107359</strain>
    </source>
</reference>
<evidence type="ECO:0000256" key="10">
    <source>
        <dbReference type="SAM" id="MobiDB-lite"/>
    </source>
</evidence>
<evidence type="ECO:0000256" key="1">
    <source>
        <dbReference type="ARBA" id="ARBA00000085"/>
    </source>
</evidence>
<dbReference type="InterPro" id="IPR003660">
    <property type="entry name" value="HAMP_dom"/>
</dbReference>
<comment type="subcellular location">
    <subcellularLocation>
        <location evidence="2">Membrane</location>
    </subcellularLocation>
</comment>
<dbReference type="InterPro" id="IPR050428">
    <property type="entry name" value="TCS_sensor_his_kinase"/>
</dbReference>
<dbReference type="EC" id="2.7.13.3" evidence="3"/>
<dbReference type="Pfam" id="PF02518">
    <property type="entry name" value="HATPase_c"/>
    <property type="match status" value="1"/>
</dbReference>
<dbReference type="RefSeq" id="WP_203696045.1">
    <property type="nucleotide sequence ID" value="NZ_BONI01000061.1"/>
</dbReference>
<evidence type="ECO:0000256" key="3">
    <source>
        <dbReference type="ARBA" id="ARBA00012438"/>
    </source>
</evidence>
<dbReference type="Proteomes" id="UP000630887">
    <property type="component" value="Unassembled WGS sequence"/>
</dbReference>
<feature type="region of interest" description="Disordered" evidence="10">
    <location>
        <begin position="603"/>
        <end position="635"/>
    </location>
</feature>
<evidence type="ECO:0000256" key="4">
    <source>
        <dbReference type="ARBA" id="ARBA00022553"/>
    </source>
</evidence>
<dbReference type="InterPro" id="IPR036890">
    <property type="entry name" value="HATPase_C_sf"/>
</dbReference>
<dbReference type="GO" id="GO:0000160">
    <property type="term" value="P:phosphorelay signal transduction system"/>
    <property type="evidence" value="ECO:0007669"/>
    <property type="project" value="UniProtKB-KW"/>
</dbReference>
<dbReference type="PROSITE" id="PS50885">
    <property type="entry name" value="HAMP"/>
    <property type="match status" value="1"/>
</dbReference>
<feature type="transmembrane region" description="Helical" evidence="11">
    <location>
        <begin position="279"/>
        <end position="301"/>
    </location>
</feature>
<dbReference type="InterPro" id="IPR003594">
    <property type="entry name" value="HATPase_dom"/>
</dbReference>
<dbReference type="InterPro" id="IPR013587">
    <property type="entry name" value="Nitrate/nitrite_sensing"/>
</dbReference>
<keyword evidence="7 14" id="KW-0418">Kinase</keyword>
<feature type="compositionally biased region" description="Basic and acidic residues" evidence="10">
    <location>
        <begin position="608"/>
        <end position="625"/>
    </location>
</feature>
<dbReference type="GO" id="GO:0004673">
    <property type="term" value="F:protein histidine kinase activity"/>
    <property type="evidence" value="ECO:0007669"/>
    <property type="project" value="UniProtKB-EC"/>
</dbReference>
<evidence type="ECO:0000256" key="6">
    <source>
        <dbReference type="ARBA" id="ARBA00022692"/>
    </source>
</evidence>
<evidence type="ECO:0000256" key="9">
    <source>
        <dbReference type="ARBA" id="ARBA00023012"/>
    </source>
</evidence>
<dbReference type="InterPro" id="IPR005467">
    <property type="entry name" value="His_kinase_dom"/>
</dbReference>
<evidence type="ECO:0000259" key="12">
    <source>
        <dbReference type="PROSITE" id="PS50109"/>
    </source>
</evidence>
<sequence length="813" mass="86359">MLGDLPITQRIGLLVTLPVAAVLLTGVPFVVERVDQARDAAEVASATQEAIAVGTLVQRLQQERLLQLAHLATPNVDPATLIAAGAAVDDLDDLPVAKTVSSKFELLRTLRVDVLERRADVDRVQAFHRGLIDALIDALQLGGRTETGAAGQRLLDALDALLRGNEQAARFGAAMVAAPAAPLSAQRQARDAQAMQTFYIEAFRNRAEPDHVALLDVISSGPSSLGFAALAQQLTGSGPDRVAPAAALAATQTDVTLRQVFQDRVARALQDRADQEARAAGVAAGVGGGFTVALLATLIWLGTVVGRSVSRPLGRLTAAATAVADIATSELRRAADADANDDAPPELAAVNVRTRDELGELASAFNRVQATAALMMQQQVNSRRNVSIMFANIARRTRGLAARQLSQIDALERDERDETRLAALYRLDHIATRLRRSADSLLVISGSRDEARLGEAAPLSDVIRSATAEIEGYQKVKVAAVVPLTVAAALVPDLTLLLAELLDNATSFSPDNAPVTVSVDFWDSCRIRITDEGIGMSEQRLAEENRRLVDTERLDVAPTTMLGLFVVGRLARRHGMSVVLRQGSARGLVAEVVVPSRLVSLAEPASAPEDRTRAAARPRDGHQAESEAAARGWFEPPVLTAPRDFPAATVVARAAVAPQDRRVAVATTGAPVAPAIVPEAQPEVRGGLRRRRRGAEEAPVVVSTPRHAAREPEDERAGLAAFVQGVQRAEELPSSPPPQAAAESRHGLVRRVPGAHLAAELGTVRVPGPSRGRATVPTRPTRDPEAERDALTAFLAGETRATGHDTTHHRRTP</sequence>
<evidence type="ECO:0000313" key="14">
    <source>
        <dbReference type="EMBL" id="GIG09267.1"/>
    </source>
</evidence>
<organism evidence="14 15">
    <name type="scientific">Catellatospora coxensis</name>
    <dbReference type="NCBI Taxonomy" id="310354"/>
    <lineage>
        <taxon>Bacteria</taxon>
        <taxon>Bacillati</taxon>
        <taxon>Actinomycetota</taxon>
        <taxon>Actinomycetes</taxon>
        <taxon>Micromonosporales</taxon>
        <taxon>Micromonosporaceae</taxon>
        <taxon>Catellatospora</taxon>
    </lineage>
</organism>
<evidence type="ECO:0000313" key="15">
    <source>
        <dbReference type="Proteomes" id="UP000630887"/>
    </source>
</evidence>
<keyword evidence="9" id="KW-0902">Two-component regulatory system</keyword>
<feature type="domain" description="HAMP" evidence="13">
    <location>
        <begin position="307"/>
        <end position="377"/>
    </location>
</feature>
<dbReference type="Pfam" id="PF08376">
    <property type="entry name" value="NIT"/>
    <property type="match status" value="1"/>
</dbReference>
<proteinExistence type="predicted"/>
<evidence type="ECO:0000256" key="5">
    <source>
        <dbReference type="ARBA" id="ARBA00022679"/>
    </source>
</evidence>
<keyword evidence="4" id="KW-0597">Phosphoprotein</keyword>
<comment type="caution">
    <text evidence="14">The sequence shown here is derived from an EMBL/GenBank/DDBJ whole genome shotgun (WGS) entry which is preliminary data.</text>
</comment>
<keyword evidence="11" id="KW-0472">Membrane</keyword>
<evidence type="ECO:0000256" key="8">
    <source>
        <dbReference type="ARBA" id="ARBA00022989"/>
    </source>
</evidence>
<keyword evidence="5" id="KW-0808">Transferase</keyword>
<dbReference type="PANTHER" id="PTHR45436:SF5">
    <property type="entry name" value="SENSOR HISTIDINE KINASE TRCS"/>
    <property type="match status" value="1"/>
</dbReference>
<feature type="region of interest" description="Disordered" evidence="10">
    <location>
        <begin position="765"/>
        <end position="813"/>
    </location>
</feature>
<protein>
    <recommendedName>
        <fullName evidence="3">histidine kinase</fullName>
        <ecNumber evidence="3">2.7.13.3</ecNumber>
    </recommendedName>
</protein>
<evidence type="ECO:0000256" key="2">
    <source>
        <dbReference type="ARBA" id="ARBA00004370"/>
    </source>
</evidence>
<dbReference type="Pfam" id="PF00672">
    <property type="entry name" value="HAMP"/>
    <property type="match status" value="1"/>
</dbReference>
<accession>A0A8J3KUE4</accession>
<feature type="region of interest" description="Disordered" evidence="10">
    <location>
        <begin position="684"/>
        <end position="715"/>
    </location>
</feature>
<keyword evidence="15" id="KW-1185">Reference proteome</keyword>
<dbReference type="CDD" id="cd06225">
    <property type="entry name" value="HAMP"/>
    <property type="match status" value="1"/>
</dbReference>
<dbReference type="PANTHER" id="PTHR45436">
    <property type="entry name" value="SENSOR HISTIDINE KINASE YKOH"/>
    <property type="match status" value="1"/>
</dbReference>
<dbReference type="SMART" id="SM00387">
    <property type="entry name" value="HATPase_c"/>
    <property type="match status" value="1"/>
</dbReference>
<dbReference type="PROSITE" id="PS50109">
    <property type="entry name" value="HIS_KIN"/>
    <property type="match status" value="1"/>
</dbReference>
<dbReference type="SUPFAM" id="SSF55874">
    <property type="entry name" value="ATPase domain of HSP90 chaperone/DNA topoisomerase II/histidine kinase"/>
    <property type="match status" value="1"/>
</dbReference>
<name>A0A8J3KUE4_9ACTN</name>
<keyword evidence="8 11" id="KW-1133">Transmembrane helix</keyword>
<feature type="domain" description="Histidine kinase" evidence="12">
    <location>
        <begin position="494"/>
        <end position="598"/>
    </location>
</feature>
<feature type="transmembrane region" description="Helical" evidence="11">
    <location>
        <begin position="12"/>
        <end position="31"/>
    </location>
</feature>
<evidence type="ECO:0000256" key="7">
    <source>
        <dbReference type="ARBA" id="ARBA00022777"/>
    </source>
</evidence>
<comment type="catalytic activity">
    <reaction evidence="1">
        <text>ATP + protein L-histidine = ADP + protein N-phospho-L-histidine.</text>
        <dbReference type="EC" id="2.7.13.3"/>
    </reaction>
</comment>
<dbReference type="SMART" id="SM00304">
    <property type="entry name" value="HAMP"/>
    <property type="match status" value="1"/>
</dbReference>
<dbReference type="AlphaFoldDB" id="A0A8J3KUE4"/>
<evidence type="ECO:0000259" key="13">
    <source>
        <dbReference type="PROSITE" id="PS50885"/>
    </source>
</evidence>
<dbReference type="Gene3D" id="3.30.565.10">
    <property type="entry name" value="Histidine kinase-like ATPase, C-terminal domain"/>
    <property type="match status" value="1"/>
</dbReference>
<dbReference type="Gene3D" id="6.10.340.10">
    <property type="match status" value="1"/>
</dbReference>
<gene>
    <name evidence="14" type="ORF">Cco03nite_59670</name>
</gene>
<evidence type="ECO:0000256" key="11">
    <source>
        <dbReference type="SAM" id="Phobius"/>
    </source>
</evidence>
<keyword evidence="6 11" id="KW-0812">Transmembrane</keyword>
<feature type="compositionally biased region" description="Basic and acidic residues" evidence="10">
    <location>
        <begin position="780"/>
        <end position="790"/>
    </location>
</feature>
<dbReference type="EMBL" id="BONI01000061">
    <property type="protein sequence ID" value="GIG09267.1"/>
    <property type="molecule type" value="Genomic_DNA"/>
</dbReference>